<evidence type="ECO:0000256" key="3">
    <source>
        <dbReference type="ARBA" id="ARBA00023186"/>
    </source>
</evidence>
<comment type="domain">
    <text evidence="6">Has 3 domains, the N-terminal alpha-helical domain, an extended flexible linker and the C-terminal beta-sheet domain. The 2 C-terminal beta-sheet domains are swapped and pack against each other to form the dimer interface.</text>
</comment>
<reference evidence="10 11" key="1">
    <citation type="submission" date="2021-08" db="EMBL/GenBank/DDBJ databases">
        <title>Draft genome sequence of Spirulina subsalsa with high tolerance to salinity and hype-accumulation of phycocyanin.</title>
        <authorList>
            <person name="Pei H."/>
            <person name="Jiang L."/>
        </authorList>
    </citation>
    <scope>NUCLEOTIDE SEQUENCE [LARGE SCALE GENOMIC DNA]</scope>
    <source>
        <strain evidence="10 11">FACHB-351</strain>
    </source>
</reference>
<dbReference type="Pfam" id="PF18087">
    <property type="entry name" value="RuBisCo_chap_C"/>
    <property type="match status" value="1"/>
</dbReference>
<dbReference type="Pfam" id="PF18579">
    <property type="entry name" value="Raf1_HTH"/>
    <property type="match status" value="1"/>
</dbReference>
<evidence type="ECO:0000313" key="10">
    <source>
        <dbReference type="EMBL" id="MCW6037928.1"/>
    </source>
</evidence>
<evidence type="ECO:0000259" key="8">
    <source>
        <dbReference type="Pfam" id="PF18578"/>
    </source>
</evidence>
<evidence type="ECO:0000256" key="5">
    <source>
        <dbReference type="ARBA" id="ARBA00023859"/>
    </source>
</evidence>
<feature type="domain" description="Rubisco accumulation factor 1 alpha-helical" evidence="8">
    <location>
        <begin position="87"/>
        <end position="190"/>
    </location>
</feature>
<comment type="subunit">
    <text evidence="6">Homodimer. Forms an RbcL(8)-Raf1(8) complex. Forms complexes of many stoichiometries with RbcL with and without RbcS. RbcX and Raf1 can bind simultaneously to RbcL.</text>
</comment>
<evidence type="ECO:0000256" key="4">
    <source>
        <dbReference type="ARBA" id="ARBA00023300"/>
    </source>
</evidence>
<dbReference type="InterPro" id="IPR046382">
    <property type="entry name" value="Raf1_cyn"/>
</dbReference>
<feature type="domain" description="Rubisco accumulation factor 1 C-terminal" evidence="7">
    <location>
        <begin position="204"/>
        <end position="341"/>
    </location>
</feature>
<evidence type="ECO:0000256" key="2">
    <source>
        <dbReference type="ARBA" id="ARBA00022531"/>
    </source>
</evidence>
<comment type="function">
    <text evidence="6">A major RuBisCO chaperone. Acts after GroEL-GroES chaperonin to fold and/or assemble the large subunit of RuBisCO (ccbL, rbcL). Cooperates with RbcX in RbcL folding, plays the major role in assembly of dimers into RbcL(8)-Raf1(8) intermediate complexes. RbcS replaces Raf1, leading to holoenzyme formation.</text>
</comment>
<dbReference type="Pfam" id="PF18578">
    <property type="entry name" value="Raf1_N"/>
    <property type="match status" value="1"/>
</dbReference>
<dbReference type="HAMAP" id="MF_00856">
    <property type="entry name" value="Raf1"/>
    <property type="match status" value="1"/>
</dbReference>
<dbReference type="EMBL" id="JAIHOM010000098">
    <property type="protein sequence ID" value="MCW6037928.1"/>
    <property type="molecule type" value="Genomic_DNA"/>
</dbReference>
<keyword evidence="2 6" id="KW-0602">Photosynthesis</keyword>
<comment type="caution">
    <text evidence="10">The sequence shown here is derived from an EMBL/GenBank/DDBJ whole genome shotgun (WGS) entry which is preliminary data.</text>
</comment>
<keyword evidence="11" id="KW-1185">Reference proteome</keyword>
<protein>
    <recommendedName>
        <fullName evidence="5 6">RuBisCO accumulation factor 1</fullName>
    </recommendedName>
</protein>
<dbReference type="Proteomes" id="UP001526426">
    <property type="component" value="Unassembled WGS sequence"/>
</dbReference>
<evidence type="ECO:0000259" key="9">
    <source>
        <dbReference type="Pfam" id="PF18579"/>
    </source>
</evidence>
<feature type="region of interest" description="C-terminal beta-sheet" evidence="6">
    <location>
        <begin position="216"/>
        <end position="342"/>
    </location>
</feature>
<sequence length="356" mass="40421">MPELTPNPLSEEEAQDLLLKLRRREGSWVDWGQRCYVLQQAGYTPEQIFEETGIEASYQNLMKVAGQVYESLVKEQASEALLSYCQGPRSDVLYEFRVLTQPQRLKAAELAMEKGLDVDEAHIVARAIQDFARYSSPPDGFSPNPGDAVAYQCWKRARAKKDLQERSRLIAQGLKFAQSLGARQQIEKLLSDFTVVPMQRAPLLPVYRLEAEDELPRIIPVAGTFPLSPDAIATVPALEAIEPFRVVQLPQPMSVVPIPGWQVILKALDPVAILWPSDRLPNLTLEKVEPVVVVIDRQQQTWEANNYWLVEQDNTLQVQWFSEPPTYKILGQVLLILRPKNILDEGNLLEPWQMDD</sequence>
<keyword evidence="4 6" id="KW-0120">Carbon dioxide fixation</keyword>
<name>A0ABT3L8V0_9CYAN</name>
<evidence type="ECO:0000256" key="6">
    <source>
        <dbReference type="HAMAP-Rule" id="MF_00856"/>
    </source>
</evidence>
<evidence type="ECO:0000313" key="11">
    <source>
        <dbReference type="Proteomes" id="UP001526426"/>
    </source>
</evidence>
<organism evidence="10 11">
    <name type="scientific">Spirulina subsalsa FACHB-351</name>
    <dbReference type="NCBI Taxonomy" id="234711"/>
    <lineage>
        <taxon>Bacteria</taxon>
        <taxon>Bacillati</taxon>
        <taxon>Cyanobacteriota</taxon>
        <taxon>Cyanophyceae</taxon>
        <taxon>Spirulinales</taxon>
        <taxon>Spirulinaceae</taxon>
        <taxon>Spirulina</taxon>
    </lineage>
</organism>
<evidence type="ECO:0000256" key="1">
    <source>
        <dbReference type="ARBA" id="ARBA00022490"/>
    </source>
</evidence>
<keyword evidence="3 6" id="KW-0143">Chaperone</keyword>
<feature type="region of interest" description="N-terminal alpha-helix" evidence="6">
    <location>
        <begin position="11"/>
        <end position="192"/>
    </location>
</feature>
<proteinExistence type="inferred from homology"/>
<evidence type="ECO:0000259" key="7">
    <source>
        <dbReference type="Pfam" id="PF18087"/>
    </source>
</evidence>
<dbReference type="InterPro" id="IPR040858">
    <property type="entry name" value="Raf1_C"/>
</dbReference>
<keyword evidence="1 6" id="KW-0963">Cytoplasm</keyword>
<comment type="subcellular location">
    <subcellularLocation>
        <location evidence="6">Cytoplasm</location>
    </subcellularLocation>
</comment>
<dbReference type="InterPro" id="IPR040781">
    <property type="entry name" value="Raf1_HTH"/>
</dbReference>
<accession>A0ABT3L8V0</accession>
<dbReference type="PANTHER" id="PTHR35299:SF6">
    <property type="entry name" value="RUBISCO ACCUMULATION FACTOR 1"/>
    <property type="match status" value="1"/>
</dbReference>
<gene>
    <name evidence="6" type="primary">raf1</name>
    <name evidence="10" type="ORF">K4A83_16840</name>
</gene>
<feature type="domain" description="Rubisco accumulation factor 1 helix turn helix" evidence="9">
    <location>
        <begin position="14"/>
        <end position="73"/>
    </location>
</feature>
<dbReference type="InterPro" id="IPR037494">
    <property type="entry name" value="RAF1"/>
</dbReference>
<dbReference type="InterPro" id="IPR041358">
    <property type="entry name" value="Raf1_N"/>
</dbReference>
<dbReference type="PANTHER" id="PTHR35299">
    <property type="entry name" value="RUBISCO ACCUMULATION FACTOR 1"/>
    <property type="match status" value="1"/>
</dbReference>
<comment type="similarity">
    <text evidence="6">Belongs to the RAF family.</text>
</comment>
<dbReference type="RefSeq" id="WP_265265810.1">
    <property type="nucleotide sequence ID" value="NZ_JAIHOM010000098.1"/>
</dbReference>